<evidence type="ECO:0000313" key="1">
    <source>
        <dbReference type="EMBL" id="SIN80435.1"/>
    </source>
</evidence>
<protein>
    <submittedName>
        <fullName evidence="1">Uncharacterized protein</fullName>
    </submittedName>
</protein>
<accession>A0A1N6EBL1</accession>
<name>A0A1N6EBL1_9BURK</name>
<evidence type="ECO:0000313" key="2">
    <source>
        <dbReference type="Proteomes" id="UP000184693"/>
    </source>
</evidence>
<reference evidence="1 2" key="1">
    <citation type="submission" date="2016-11" db="EMBL/GenBank/DDBJ databases">
        <authorList>
            <person name="Jaros S."/>
            <person name="Januszkiewicz K."/>
            <person name="Wedrychowicz H."/>
        </authorList>
    </citation>
    <scope>NUCLEOTIDE SEQUENCE [LARGE SCALE GENOMIC DNA]</scope>
    <source>
        <strain evidence="1 2">GAS86</strain>
    </source>
</reference>
<gene>
    <name evidence="1" type="ORF">SAMN05444168_0419</name>
</gene>
<dbReference type="NCBIfam" id="NF041728">
    <property type="entry name" value="BPSL0761_fam"/>
    <property type="match status" value="1"/>
</dbReference>
<dbReference type="AlphaFoldDB" id="A0A1N6EBL1"/>
<organism evidence="1 2">
    <name type="scientific">Paraburkholderia phenazinium</name>
    <dbReference type="NCBI Taxonomy" id="60549"/>
    <lineage>
        <taxon>Bacteria</taxon>
        <taxon>Pseudomonadati</taxon>
        <taxon>Pseudomonadota</taxon>
        <taxon>Betaproteobacteria</taxon>
        <taxon>Burkholderiales</taxon>
        <taxon>Burkholderiaceae</taxon>
        <taxon>Paraburkholderia</taxon>
    </lineage>
</organism>
<dbReference type="Proteomes" id="UP000184693">
    <property type="component" value="Unassembled WGS sequence"/>
</dbReference>
<dbReference type="EMBL" id="FSRM01000001">
    <property type="protein sequence ID" value="SIN80435.1"/>
    <property type="molecule type" value="Genomic_DNA"/>
</dbReference>
<proteinExistence type="predicted"/>
<dbReference type="InterPro" id="IPR049723">
    <property type="entry name" value="BPSL0761-like"/>
</dbReference>
<dbReference type="RefSeq" id="WP_254368720.1">
    <property type="nucleotide sequence ID" value="NZ_FSRM01000001.1"/>
</dbReference>
<sequence>MRKSQDTFRDAIDEADMTTPDARTKAVIETRDFLLLLARADAVSISGLIETVATGLLKHYPMDVDLEVSALALPGVWAHPNQN</sequence>